<reference evidence="1 2" key="1">
    <citation type="submission" date="2021-06" db="EMBL/GenBank/DDBJ databases">
        <title>Caerostris extrusa draft genome.</title>
        <authorList>
            <person name="Kono N."/>
            <person name="Arakawa K."/>
        </authorList>
    </citation>
    <scope>NUCLEOTIDE SEQUENCE [LARGE SCALE GENOMIC DNA]</scope>
</reference>
<dbReference type="EMBL" id="BPLR01017829">
    <property type="protein sequence ID" value="GIY94837.1"/>
    <property type="molecule type" value="Genomic_DNA"/>
</dbReference>
<evidence type="ECO:0000313" key="1">
    <source>
        <dbReference type="EMBL" id="GIY94837.1"/>
    </source>
</evidence>
<dbReference type="Proteomes" id="UP001054945">
    <property type="component" value="Unassembled WGS sequence"/>
</dbReference>
<comment type="caution">
    <text evidence="1">The sequence shown here is derived from an EMBL/GenBank/DDBJ whole genome shotgun (WGS) entry which is preliminary data.</text>
</comment>
<accession>A0AAV4XI48</accession>
<sequence>SQWMEQPLLSCNVSWDGTWISVPLLPWVVPGKEKYRLRELLEQISLRNGLCL</sequence>
<dbReference type="AlphaFoldDB" id="A0AAV4XI48"/>
<feature type="non-terminal residue" evidence="1">
    <location>
        <position position="1"/>
    </location>
</feature>
<name>A0AAV4XI48_CAEEX</name>
<gene>
    <name evidence="1" type="ORF">CEXT_448941</name>
</gene>
<proteinExistence type="predicted"/>
<organism evidence="1 2">
    <name type="scientific">Caerostris extrusa</name>
    <name type="common">Bark spider</name>
    <name type="synonym">Caerostris bankana</name>
    <dbReference type="NCBI Taxonomy" id="172846"/>
    <lineage>
        <taxon>Eukaryota</taxon>
        <taxon>Metazoa</taxon>
        <taxon>Ecdysozoa</taxon>
        <taxon>Arthropoda</taxon>
        <taxon>Chelicerata</taxon>
        <taxon>Arachnida</taxon>
        <taxon>Araneae</taxon>
        <taxon>Araneomorphae</taxon>
        <taxon>Entelegynae</taxon>
        <taxon>Araneoidea</taxon>
        <taxon>Araneidae</taxon>
        <taxon>Caerostris</taxon>
    </lineage>
</organism>
<evidence type="ECO:0000313" key="2">
    <source>
        <dbReference type="Proteomes" id="UP001054945"/>
    </source>
</evidence>
<protein>
    <submittedName>
        <fullName evidence="1">Uncharacterized protein</fullName>
    </submittedName>
</protein>
<keyword evidence="2" id="KW-1185">Reference proteome</keyword>